<dbReference type="PANTHER" id="PTHR36172:SF1">
    <property type="entry name" value="RESOLVASE-RELATED"/>
    <property type="match status" value="1"/>
</dbReference>
<organism evidence="5">
    <name type="scientific">mine drainage metagenome</name>
    <dbReference type="NCBI Taxonomy" id="410659"/>
    <lineage>
        <taxon>unclassified sequences</taxon>
        <taxon>metagenomes</taxon>
        <taxon>ecological metagenomes</taxon>
    </lineage>
</organism>
<dbReference type="InterPro" id="IPR036162">
    <property type="entry name" value="Resolvase-like_N_sf"/>
</dbReference>
<keyword evidence="3" id="KW-0233">DNA recombination</keyword>
<dbReference type="AlphaFoldDB" id="T1CVN9"/>
<dbReference type="EMBL" id="AUZY01002047">
    <property type="protein sequence ID" value="EQD73219.1"/>
    <property type="molecule type" value="Genomic_DNA"/>
</dbReference>
<dbReference type="PROSITE" id="PS00397">
    <property type="entry name" value="RECOMBINASES_1"/>
    <property type="match status" value="1"/>
</dbReference>
<evidence type="ECO:0000256" key="2">
    <source>
        <dbReference type="ARBA" id="ARBA00023125"/>
    </source>
</evidence>
<comment type="caution">
    <text evidence="5">The sequence shown here is derived from an EMBL/GenBank/DDBJ whole genome shotgun (WGS) entry which is preliminary data.</text>
</comment>
<dbReference type="PROSITE" id="PS51736">
    <property type="entry name" value="RECOMBINASES_3"/>
    <property type="match status" value="1"/>
</dbReference>
<dbReference type="GO" id="GO:0015074">
    <property type="term" value="P:DNA integration"/>
    <property type="evidence" value="ECO:0007669"/>
    <property type="project" value="UniProtKB-KW"/>
</dbReference>
<dbReference type="InterPro" id="IPR006118">
    <property type="entry name" value="Recombinase_CS"/>
</dbReference>
<dbReference type="FunFam" id="3.40.50.1390:FF:000002">
    <property type="entry name" value="ORF1 in transposon ISC1904"/>
    <property type="match status" value="1"/>
</dbReference>
<dbReference type="InterPro" id="IPR048046">
    <property type="entry name" value="Transpos_IS607"/>
</dbReference>
<proteinExistence type="predicted"/>
<protein>
    <submittedName>
        <fullName evidence="5">Resolvase domain protein</fullName>
    </submittedName>
</protein>
<dbReference type="GO" id="GO:0000150">
    <property type="term" value="F:DNA strand exchange activity"/>
    <property type="evidence" value="ECO:0007669"/>
    <property type="project" value="InterPro"/>
</dbReference>
<dbReference type="SMART" id="SM00857">
    <property type="entry name" value="Resolvase"/>
    <property type="match status" value="1"/>
</dbReference>
<dbReference type="Pfam" id="PF00239">
    <property type="entry name" value="Resolvase"/>
    <property type="match status" value="1"/>
</dbReference>
<dbReference type="PANTHER" id="PTHR36172">
    <property type="match status" value="1"/>
</dbReference>
<dbReference type="Gene3D" id="1.10.287.2170">
    <property type="match status" value="1"/>
</dbReference>
<evidence type="ECO:0000256" key="1">
    <source>
        <dbReference type="ARBA" id="ARBA00022908"/>
    </source>
</evidence>
<reference evidence="5" key="1">
    <citation type="submission" date="2013-08" db="EMBL/GenBank/DDBJ databases">
        <authorList>
            <person name="Mendez C."/>
            <person name="Richter M."/>
            <person name="Ferrer M."/>
            <person name="Sanchez J."/>
        </authorList>
    </citation>
    <scope>NUCLEOTIDE SEQUENCE</scope>
</reference>
<evidence type="ECO:0000313" key="5">
    <source>
        <dbReference type="EMBL" id="EQD73219.1"/>
    </source>
</evidence>
<dbReference type="InterPro" id="IPR006119">
    <property type="entry name" value="Resolv_N"/>
</dbReference>
<sequence>MWCYDGKVKISDWARQQHIHPRTAQRWFEAGTLPVPARRLPSGTILVEEVLAQSGKVALYARVSSHDQRSDLERQLGRLVEWAAHHDLAVDMTVAEVGSGMNGARPKLRRLLADGRVSTIVVEHRDRLARLGSEYIEAALLGAGRRLLVVDPKELEDDLVRDMTEVLTSLCARLYGRRSARTRAHRALRCAE</sequence>
<feature type="domain" description="Resolvase/invertase-type recombinase catalytic" evidence="4">
    <location>
        <begin position="56"/>
        <end position="192"/>
    </location>
</feature>
<dbReference type="SUPFAM" id="SSF53041">
    <property type="entry name" value="Resolvase-like"/>
    <property type="match status" value="1"/>
</dbReference>
<gene>
    <name evidence="5" type="ORF">B1B_03334</name>
</gene>
<keyword evidence="1" id="KW-0229">DNA integration</keyword>
<dbReference type="InterPro" id="IPR051491">
    <property type="entry name" value="Recombinase/Transposase-rel"/>
</dbReference>
<dbReference type="GO" id="GO:0003677">
    <property type="term" value="F:DNA binding"/>
    <property type="evidence" value="ECO:0007669"/>
    <property type="project" value="UniProtKB-KW"/>
</dbReference>
<keyword evidence="2" id="KW-0238">DNA-binding</keyword>
<name>T1CVN9_9ZZZZ</name>
<evidence type="ECO:0000256" key="3">
    <source>
        <dbReference type="ARBA" id="ARBA00023172"/>
    </source>
</evidence>
<dbReference type="Gene3D" id="3.40.50.1390">
    <property type="entry name" value="Resolvase, N-terminal catalytic domain"/>
    <property type="match status" value="1"/>
</dbReference>
<feature type="non-terminal residue" evidence="5">
    <location>
        <position position="192"/>
    </location>
</feature>
<dbReference type="NCBIfam" id="NF033518">
    <property type="entry name" value="transpos_IS607"/>
    <property type="match status" value="1"/>
</dbReference>
<dbReference type="CDD" id="cd03769">
    <property type="entry name" value="SR_IS607_transposase_like"/>
    <property type="match status" value="1"/>
</dbReference>
<evidence type="ECO:0000259" key="4">
    <source>
        <dbReference type="PROSITE" id="PS51736"/>
    </source>
</evidence>
<accession>T1CVN9</accession>
<dbReference type="InterPro" id="IPR041718">
    <property type="entry name" value="IS607_transposase-like"/>
</dbReference>
<reference evidence="5" key="2">
    <citation type="journal article" date="2014" name="ISME J.">
        <title>Microbial stratification in low pH oxic and suboxic macroscopic growths along an acid mine drainage.</title>
        <authorList>
            <person name="Mendez-Garcia C."/>
            <person name="Mesa V."/>
            <person name="Sprenger R.R."/>
            <person name="Richter M."/>
            <person name="Diez M.S."/>
            <person name="Solano J."/>
            <person name="Bargiela R."/>
            <person name="Golyshina O.V."/>
            <person name="Manteca A."/>
            <person name="Ramos J.L."/>
            <person name="Gallego J.R."/>
            <person name="Llorente I."/>
            <person name="Martins Dos Santos V.A."/>
            <person name="Jensen O.N."/>
            <person name="Pelaez A.I."/>
            <person name="Sanchez J."/>
            <person name="Ferrer M."/>
        </authorList>
    </citation>
    <scope>NUCLEOTIDE SEQUENCE</scope>
</reference>